<gene>
    <name evidence="1" type="ORF">X777_02541</name>
</gene>
<name>A0A026WMN1_OOCBI</name>
<dbReference type="EMBL" id="KK107151">
    <property type="protein sequence ID" value="EZA57290.1"/>
    <property type="molecule type" value="Genomic_DNA"/>
</dbReference>
<evidence type="ECO:0000313" key="2">
    <source>
        <dbReference type="Proteomes" id="UP000053097"/>
    </source>
</evidence>
<keyword evidence="2" id="KW-1185">Reference proteome</keyword>
<reference evidence="1 2" key="1">
    <citation type="journal article" date="2014" name="Curr. Biol.">
        <title>The genome of the clonal raider ant Cerapachys biroi.</title>
        <authorList>
            <person name="Oxley P.R."/>
            <person name="Ji L."/>
            <person name="Fetter-Pruneda I."/>
            <person name="McKenzie S.K."/>
            <person name="Li C."/>
            <person name="Hu H."/>
            <person name="Zhang G."/>
            <person name="Kronauer D.J."/>
        </authorList>
    </citation>
    <scope>NUCLEOTIDE SEQUENCE [LARGE SCALE GENOMIC DNA]</scope>
</reference>
<organism evidence="1 2">
    <name type="scientific">Ooceraea biroi</name>
    <name type="common">Clonal raider ant</name>
    <name type="synonym">Cerapachys biroi</name>
    <dbReference type="NCBI Taxonomy" id="2015173"/>
    <lineage>
        <taxon>Eukaryota</taxon>
        <taxon>Metazoa</taxon>
        <taxon>Ecdysozoa</taxon>
        <taxon>Arthropoda</taxon>
        <taxon>Hexapoda</taxon>
        <taxon>Insecta</taxon>
        <taxon>Pterygota</taxon>
        <taxon>Neoptera</taxon>
        <taxon>Endopterygota</taxon>
        <taxon>Hymenoptera</taxon>
        <taxon>Apocrita</taxon>
        <taxon>Aculeata</taxon>
        <taxon>Formicoidea</taxon>
        <taxon>Formicidae</taxon>
        <taxon>Dorylinae</taxon>
        <taxon>Ooceraea</taxon>
    </lineage>
</organism>
<dbReference type="Proteomes" id="UP000053097">
    <property type="component" value="Unassembled WGS sequence"/>
</dbReference>
<dbReference type="AlphaFoldDB" id="A0A026WMN1"/>
<proteinExistence type="predicted"/>
<sequence length="137" mass="15302">MEHRPRVCETLVQVNPTAAATATSIQLCVAPCERPFHASCTHNKLPVADDDVTCSKNRSMALDEAIPLPPSADLYAQPNEELLLPSTADVEYDCLIEDLTDYIEIIEDLILSLLRRITMLPFISKNKEIFVKIAMVF</sequence>
<accession>A0A026WMN1</accession>
<evidence type="ECO:0000313" key="1">
    <source>
        <dbReference type="EMBL" id="EZA57290.1"/>
    </source>
</evidence>
<protein>
    <submittedName>
        <fullName evidence="1">Uncharacterized protein</fullName>
    </submittedName>
</protein>